<name>A0A917E5U6_9SPHN</name>
<evidence type="ECO:0000256" key="13">
    <source>
        <dbReference type="ARBA" id="ARBA00042775"/>
    </source>
</evidence>
<keyword evidence="17" id="KW-1185">Reference proteome</keyword>
<dbReference type="PANTHER" id="PTHR47529:SF1">
    <property type="entry name" value="PERIPLASMIC CHAPERONE PPID"/>
    <property type="match status" value="1"/>
</dbReference>
<dbReference type="InterPro" id="IPR027304">
    <property type="entry name" value="Trigger_fact/SurA_dom_sf"/>
</dbReference>
<protein>
    <recommendedName>
        <fullName evidence="2">Parvulin-like PPIase</fullName>
    </recommendedName>
    <alternativeName>
        <fullName evidence="9">Peptidyl-prolyl cis-trans isomerase plp</fullName>
    </alternativeName>
    <alternativeName>
        <fullName evidence="12">Periplasmic chaperone PpiD</fullName>
    </alternativeName>
    <alternativeName>
        <fullName evidence="13">Periplasmic folding chaperone</fullName>
    </alternativeName>
    <alternativeName>
        <fullName evidence="10">Rotamase plp</fullName>
    </alternativeName>
</protein>
<comment type="similarity">
    <text evidence="11">Belongs to the PpiD chaperone family.</text>
</comment>
<dbReference type="SUPFAM" id="SSF54534">
    <property type="entry name" value="FKBP-like"/>
    <property type="match status" value="1"/>
</dbReference>
<evidence type="ECO:0000256" key="11">
    <source>
        <dbReference type="ARBA" id="ARBA00038408"/>
    </source>
</evidence>
<comment type="subcellular location">
    <subcellularLocation>
        <location evidence="1">Cell inner membrane</location>
        <topology evidence="1">Single-pass type II membrane protein</topology>
        <orientation evidence="1">Periplasmic side</orientation>
    </subcellularLocation>
</comment>
<evidence type="ECO:0000256" key="6">
    <source>
        <dbReference type="ARBA" id="ARBA00022989"/>
    </source>
</evidence>
<proteinExistence type="inferred from homology"/>
<evidence type="ECO:0000313" key="16">
    <source>
        <dbReference type="EMBL" id="GGE07649.1"/>
    </source>
</evidence>
<evidence type="ECO:0000256" key="1">
    <source>
        <dbReference type="ARBA" id="ARBA00004382"/>
    </source>
</evidence>
<dbReference type="EMBL" id="BMJM01000003">
    <property type="protein sequence ID" value="GGE07649.1"/>
    <property type="molecule type" value="Genomic_DNA"/>
</dbReference>
<dbReference type="SUPFAM" id="SSF109998">
    <property type="entry name" value="Triger factor/SurA peptide-binding domain-like"/>
    <property type="match status" value="1"/>
</dbReference>
<dbReference type="InterPro" id="IPR052029">
    <property type="entry name" value="PpiD_chaperone"/>
</dbReference>
<evidence type="ECO:0000256" key="14">
    <source>
        <dbReference type="PROSITE-ProRule" id="PRU00278"/>
    </source>
</evidence>
<keyword evidence="5" id="KW-0812">Transmembrane</keyword>
<dbReference type="Gene3D" id="1.10.4030.10">
    <property type="entry name" value="Porin chaperone SurA, peptide-binding domain"/>
    <property type="match status" value="1"/>
</dbReference>
<dbReference type="GO" id="GO:0005886">
    <property type="term" value="C:plasma membrane"/>
    <property type="evidence" value="ECO:0007669"/>
    <property type="project" value="UniProtKB-SubCell"/>
</dbReference>
<evidence type="ECO:0000256" key="4">
    <source>
        <dbReference type="ARBA" id="ARBA00022519"/>
    </source>
</evidence>
<evidence type="ECO:0000256" key="10">
    <source>
        <dbReference type="ARBA" id="ARBA00031484"/>
    </source>
</evidence>
<evidence type="ECO:0000256" key="2">
    <source>
        <dbReference type="ARBA" id="ARBA00018370"/>
    </source>
</evidence>
<dbReference type="Pfam" id="PF13145">
    <property type="entry name" value="Rotamase_2"/>
    <property type="match status" value="1"/>
</dbReference>
<organism evidence="16 17">
    <name type="scientific">Sandarakinorhabdus glacialis</name>
    <dbReference type="NCBI Taxonomy" id="1614636"/>
    <lineage>
        <taxon>Bacteria</taxon>
        <taxon>Pseudomonadati</taxon>
        <taxon>Pseudomonadota</taxon>
        <taxon>Alphaproteobacteria</taxon>
        <taxon>Sphingomonadales</taxon>
        <taxon>Sphingosinicellaceae</taxon>
        <taxon>Sandarakinorhabdus</taxon>
    </lineage>
</organism>
<keyword evidence="14" id="KW-0697">Rotamase</keyword>
<evidence type="ECO:0000256" key="5">
    <source>
        <dbReference type="ARBA" id="ARBA00022692"/>
    </source>
</evidence>
<dbReference type="Proteomes" id="UP000635071">
    <property type="component" value="Unassembled WGS sequence"/>
</dbReference>
<evidence type="ECO:0000256" key="8">
    <source>
        <dbReference type="ARBA" id="ARBA00023186"/>
    </source>
</evidence>
<dbReference type="Gene3D" id="3.10.50.40">
    <property type="match status" value="1"/>
</dbReference>
<sequence length="631" mass="64481">MISFIRRWLTSWPVIVLLGLVVVAFAVTGVGDPFGGGAPQGSVAKVGKKTITETELLSAFERVSRSARERNPAITQAELAQQGGVDAAAGQLIGQAAMEQLGAQAGLSVSNRAVGAQIAAIPAFQVGGKFDDATYRRVLAQQRITDRELNDGIHGDLVRQQLLTPVTAALGVPAGMAQPYAQLLVDEHRGAVALVPLVAGPAPTEAEITKFYADNKGKLMLPERRGFRHALIDSAAVAASGVVTDAQIAAAFAKDPARYGGAATRRLQQVVVPDEAKARAIAAAAATEGFAKAAERLAGFGTADITLGEQSQSGFAQATSAAVAAAAFAAPAGGITAPIKSDFGWHVVRVESVGAAGKSLAAARPAVEAELRTRAGEDAVAALVAKIEDGVEAGKSFADLAKENGLVVVSQAAVAKDGTATGAAPLAGPLALLADRAFRHEPGEGAAVEDLGEGRLAVIETMQILPSAAPPLAQVRELVTAGAARDKALKTARVKADAIVAAVKKGGNFAEAVAAQGLPPAQPLAGRRIDVAQQPQVPPVVQAFLSTPAGTVNVLPSPQGWVMIHADTVTKGQLAAIPGLVEAGRREIASQLPDEFASAFAAAAERTVGSRRNEAVIDAVKRRLAGTDVAQ</sequence>
<evidence type="ECO:0000259" key="15">
    <source>
        <dbReference type="PROSITE" id="PS50198"/>
    </source>
</evidence>
<keyword evidence="4" id="KW-0997">Cell inner membrane</keyword>
<reference evidence="16" key="2">
    <citation type="submission" date="2020-09" db="EMBL/GenBank/DDBJ databases">
        <authorList>
            <person name="Sun Q."/>
            <person name="Zhou Y."/>
        </authorList>
    </citation>
    <scope>NUCLEOTIDE SEQUENCE</scope>
    <source>
        <strain evidence="16">CGMCC 1.15519</strain>
    </source>
</reference>
<keyword evidence="6" id="KW-1133">Transmembrane helix</keyword>
<evidence type="ECO:0000256" key="9">
    <source>
        <dbReference type="ARBA" id="ARBA00030642"/>
    </source>
</evidence>
<dbReference type="PROSITE" id="PS50198">
    <property type="entry name" value="PPIC_PPIASE_2"/>
    <property type="match status" value="1"/>
</dbReference>
<dbReference type="GO" id="GO:0003755">
    <property type="term" value="F:peptidyl-prolyl cis-trans isomerase activity"/>
    <property type="evidence" value="ECO:0007669"/>
    <property type="project" value="UniProtKB-KW"/>
</dbReference>
<evidence type="ECO:0000313" key="17">
    <source>
        <dbReference type="Proteomes" id="UP000635071"/>
    </source>
</evidence>
<dbReference type="PANTHER" id="PTHR47529">
    <property type="entry name" value="PEPTIDYL-PROLYL CIS-TRANS ISOMERASE D"/>
    <property type="match status" value="1"/>
</dbReference>
<gene>
    <name evidence="16" type="primary">ppiD</name>
    <name evidence="16" type="ORF">GCM10011529_12560</name>
</gene>
<comment type="caution">
    <text evidence="16">The sequence shown here is derived from an EMBL/GenBank/DDBJ whole genome shotgun (WGS) entry which is preliminary data.</text>
</comment>
<accession>A0A917E5U6</accession>
<dbReference type="AlphaFoldDB" id="A0A917E5U6"/>
<evidence type="ECO:0000256" key="3">
    <source>
        <dbReference type="ARBA" id="ARBA00022475"/>
    </source>
</evidence>
<dbReference type="InterPro" id="IPR046357">
    <property type="entry name" value="PPIase_dom_sf"/>
</dbReference>
<keyword evidence="14 16" id="KW-0413">Isomerase</keyword>
<dbReference type="RefSeq" id="WP_188762071.1">
    <property type="nucleotide sequence ID" value="NZ_BMJM01000003.1"/>
</dbReference>
<keyword evidence="8" id="KW-0143">Chaperone</keyword>
<dbReference type="InterPro" id="IPR000297">
    <property type="entry name" value="PPIase_PpiC"/>
</dbReference>
<dbReference type="Pfam" id="PF13624">
    <property type="entry name" value="SurA_N_3"/>
    <property type="match status" value="1"/>
</dbReference>
<reference evidence="16" key="1">
    <citation type="journal article" date="2014" name="Int. J. Syst. Evol. Microbiol.">
        <title>Complete genome sequence of Corynebacterium casei LMG S-19264T (=DSM 44701T), isolated from a smear-ripened cheese.</title>
        <authorList>
            <consortium name="US DOE Joint Genome Institute (JGI-PGF)"/>
            <person name="Walter F."/>
            <person name="Albersmeier A."/>
            <person name="Kalinowski J."/>
            <person name="Ruckert C."/>
        </authorList>
    </citation>
    <scope>NUCLEOTIDE SEQUENCE</scope>
    <source>
        <strain evidence="16">CGMCC 1.15519</strain>
    </source>
</reference>
<feature type="domain" description="PpiC" evidence="15">
    <location>
        <begin position="222"/>
        <end position="352"/>
    </location>
</feature>
<keyword evidence="7" id="KW-0472">Membrane</keyword>
<evidence type="ECO:0000256" key="7">
    <source>
        <dbReference type="ARBA" id="ARBA00023136"/>
    </source>
</evidence>
<keyword evidence="3" id="KW-1003">Cell membrane</keyword>
<evidence type="ECO:0000256" key="12">
    <source>
        <dbReference type="ARBA" id="ARBA00040743"/>
    </source>
</evidence>